<reference evidence="1" key="1">
    <citation type="submission" date="2020-10" db="EMBL/GenBank/DDBJ databases">
        <title>Catharus ustulatus (Swainson's thrush) genome, bCatUst1, primary haplotype v2.</title>
        <authorList>
            <person name="Delmore K."/>
            <person name="Vafadar M."/>
            <person name="Formenti G."/>
            <person name="Chow W."/>
            <person name="Pelan S."/>
            <person name="Howe K."/>
            <person name="Rhie A."/>
            <person name="Mountcastle J."/>
            <person name="Haase B."/>
            <person name="Fedrigo O."/>
            <person name="Jarvis E.D."/>
        </authorList>
    </citation>
    <scope>NUCLEOTIDE SEQUENCE [LARGE SCALE GENOMIC DNA]</scope>
</reference>
<dbReference type="SUPFAM" id="SSF56436">
    <property type="entry name" value="C-type lectin-like"/>
    <property type="match status" value="1"/>
</dbReference>
<keyword evidence="2" id="KW-1185">Reference proteome</keyword>
<protein>
    <submittedName>
        <fullName evidence="1">Uncharacterized protein</fullName>
    </submittedName>
</protein>
<evidence type="ECO:0000313" key="2">
    <source>
        <dbReference type="Proteomes" id="UP000694563"/>
    </source>
</evidence>
<reference evidence="1" key="3">
    <citation type="submission" date="2025-09" db="UniProtKB">
        <authorList>
            <consortium name="Ensembl"/>
        </authorList>
    </citation>
    <scope>IDENTIFICATION</scope>
</reference>
<evidence type="ECO:0000313" key="1">
    <source>
        <dbReference type="Ensembl" id="ENSCUSP00005024802.1"/>
    </source>
</evidence>
<sequence>MGENATSFLQSRKKRTGISPVQNALPWSEGSYYLLGLRYSPEEQKWKWINNVEFSVHGPVSGYHCTVIGFGEVRAAPCHGTQSTQNMCEKTVTM</sequence>
<dbReference type="InterPro" id="IPR016186">
    <property type="entry name" value="C-type_lectin-like/link_sf"/>
</dbReference>
<proteinExistence type="predicted"/>
<dbReference type="AlphaFoldDB" id="A0A8C3V919"/>
<dbReference type="Gene3D" id="3.10.100.10">
    <property type="entry name" value="Mannose-Binding Protein A, subunit A"/>
    <property type="match status" value="1"/>
</dbReference>
<organism evidence="1 2">
    <name type="scientific">Catharus ustulatus</name>
    <name type="common">Russet-backed thrush</name>
    <name type="synonym">Hylocichla ustulatus</name>
    <dbReference type="NCBI Taxonomy" id="91951"/>
    <lineage>
        <taxon>Eukaryota</taxon>
        <taxon>Metazoa</taxon>
        <taxon>Chordata</taxon>
        <taxon>Craniata</taxon>
        <taxon>Vertebrata</taxon>
        <taxon>Euteleostomi</taxon>
        <taxon>Archelosauria</taxon>
        <taxon>Archosauria</taxon>
        <taxon>Dinosauria</taxon>
        <taxon>Saurischia</taxon>
        <taxon>Theropoda</taxon>
        <taxon>Coelurosauria</taxon>
        <taxon>Aves</taxon>
        <taxon>Neognathae</taxon>
        <taxon>Neoaves</taxon>
        <taxon>Telluraves</taxon>
        <taxon>Australaves</taxon>
        <taxon>Passeriformes</taxon>
        <taxon>Turdidae</taxon>
        <taxon>Catharus</taxon>
    </lineage>
</organism>
<dbReference type="Ensembl" id="ENSCUST00005025678.1">
    <property type="protein sequence ID" value="ENSCUSP00005024802.1"/>
    <property type="gene ID" value="ENSCUSG00005015455.1"/>
</dbReference>
<dbReference type="InterPro" id="IPR016187">
    <property type="entry name" value="CTDL_fold"/>
</dbReference>
<name>A0A8C3V919_CATUS</name>
<accession>A0A8C3V919</accession>
<reference evidence="1" key="2">
    <citation type="submission" date="2025-08" db="UniProtKB">
        <authorList>
            <consortium name="Ensembl"/>
        </authorList>
    </citation>
    <scope>IDENTIFICATION</scope>
</reference>
<dbReference type="Proteomes" id="UP000694563">
    <property type="component" value="Chromosome 4"/>
</dbReference>